<dbReference type="EMBL" id="JBFOLJ010000001">
    <property type="protein sequence ID" value="KAL2556726.1"/>
    <property type="molecule type" value="Genomic_DNA"/>
</dbReference>
<organism evidence="1 2">
    <name type="scientific">Forsythia ovata</name>
    <dbReference type="NCBI Taxonomy" id="205694"/>
    <lineage>
        <taxon>Eukaryota</taxon>
        <taxon>Viridiplantae</taxon>
        <taxon>Streptophyta</taxon>
        <taxon>Embryophyta</taxon>
        <taxon>Tracheophyta</taxon>
        <taxon>Spermatophyta</taxon>
        <taxon>Magnoliopsida</taxon>
        <taxon>eudicotyledons</taxon>
        <taxon>Gunneridae</taxon>
        <taxon>Pentapetalae</taxon>
        <taxon>asterids</taxon>
        <taxon>lamiids</taxon>
        <taxon>Lamiales</taxon>
        <taxon>Oleaceae</taxon>
        <taxon>Forsythieae</taxon>
        <taxon>Forsythia</taxon>
    </lineage>
</organism>
<keyword evidence="2" id="KW-1185">Reference proteome</keyword>
<dbReference type="Proteomes" id="UP001604277">
    <property type="component" value="Unassembled WGS sequence"/>
</dbReference>
<sequence>MKGRAVFDVSSFMLFEATGDSETDLDVAEAAVNMAEDDARSSSACINEFGDDKVAPSNTSVVLPEKLKKLKYWDDDRQREEMEKDGSITGVYSLSDQEWGGDKVAPPNISTVSTLVHQQGKKLKIGYDDHSQAGEEMEEDDSCSTTGVVDQKCGGDEVALATTWAGYAAAVPEKTKKLKNCEGPNIKLMNQRERDRLFWEACFAS</sequence>
<accession>A0ABD1X407</accession>
<evidence type="ECO:0000313" key="2">
    <source>
        <dbReference type="Proteomes" id="UP001604277"/>
    </source>
</evidence>
<protein>
    <submittedName>
        <fullName evidence="1">Uncharacterized protein</fullName>
    </submittedName>
</protein>
<comment type="caution">
    <text evidence="1">The sequence shown here is derived from an EMBL/GenBank/DDBJ whole genome shotgun (WGS) entry which is preliminary data.</text>
</comment>
<reference evidence="2" key="1">
    <citation type="submission" date="2024-07" db="EMBL/GenBank/DDBJ databases">
        <title>Two chromosome-level genome assemblies of Korean endemic species Abeliophyllum distichum and Forsythia ovata (Oleaceae).</title>
        <authorList>
            <person name="Jang H."/>
        </authorList>
    </citation>
    <scope>NUCLEOTIDE SEQUENCE [LARGE SCALE GENOMIC DNA]</scope>
</reference>
<dbReference type="PANTHER" id="PTHR35726:SF4">
    <property type="entry name" value="GLUTAMIC ACID-RICH PROTEIN-LIKE"/>
    <property type="match status" value="1"/>
</dbReference>
<dbReference type="PANTHER" id="PTHR35726">
    <property type="entry name" value="GLUTAMIC ACID-RICH PROTEIN-LIKE"/>
    <property type="match status" value="1"/>
</dbReference>
<evidence type="ECO:0000313" key="1">
    <source>
        <dbReference type="EMBL" id="KAL2556726.1"/>
    </source>
</evidence>
<name>A0ABD1X407_9LAMI</name>
<gene>
    <name evidence="1" type="ORF">Fot_01465</name>
</gene>
<proteinExistence type="predicted"/>
<dbReference type="AlphaFoldDB" id="A0ABD1X407"/>